<reference evidence="1" key="2">
    <citation type="submission" date="2023-03" db="EMBL/GenBank/DDBJ databases">
        <authorList>
            <person name="Zhang Z."/>
        </authorList>
    </citation>
    <scope>NUCLEOTIDE SEQUENCE</scope>
    <source>
        <strain evidence="1">DSA</strain>
    </source>
</reference>
<reference evidence="1" key="1">
    <citation type="journal article" date="2023" name="J. Hazard. Mater.">
        <title>Anaerobic biodegradation of pyrene and benzo[a]pyrene by a new sulfate-reducing Desulforamulus aquiferis strain DSA.</title>
        <authorList>
            <person name="Zhang Z."/>
            <person name="Sun J."/>
            <person name="Gong X."/>
            <person name="Wang C."/>
            <person name="Wang H."/>
        </authorList>
    </citation>
    <scope>NUCLEOTIDE SEQUENCE</scope>
    <source>
        <strain evidence="1">DSA</strain>
    </source>
</reference>
<name>A0AAW7ZC17_9FIRM</name>
<dbReference type="Pfam" id="PF14350">
    <property type="entry name" value="Beta_protein"/>
    <property type="match status" value="1"/>
</dbReference>
<gene>
    <name evidence="1" type="ORF">P6N53_08370</name>
</gene>
<sequence length="359" mass="41367">MFDSKYYVPILKWKRGEQKALEFLSDQHKERLTPLIEIVPIPYDYANDRPQKAIDDHLKDIGNQLSTSWGKEKPIFLDLYWLDDSERLKDDRHPLEFIRSEASQKGINLIPVTGTTRSDDYNEAVKEAYIQDKLGVCIRLEDEDFLDIDSALEDLLEQLCVKPEQVDLVIDFKYTSPSDERKNILSMVSVINSIANINVWRNLILCCSAFPENMSGLPNDIITPIPRTEWITWKALVNTKKIRRMPVFGDYCIGSPGYVEMDPRIMNMTANVRYTVENDWLIAKGKSIKKHGGEQYYALCQGLTRHPQYCGHAFSWADQVIFDCAKRKCGPGNAETWRRVGTNHHLSFVVEQLSSFPVI</sequence>
<accession>A0AAW7ZC17</accession>
<evidence type="ECO:0000313" key="2">
    <source>
        <dbReference type="Proteomes" id="UP001172911"/>
    </source>
</evidence>
<evidence type="ECO:0000313" key="1">
    <source>
        <dbReference type="EMBL" id="MDO7787232.1"/>
    </source>
</evidence>
<proteinExistence type="predicted"/>
<keyword evidence="2" id="KW-1185">Reference proteome</keyword>
<dbReference type="RefSeq" id="WP_304542376.1">
    <property type="nucleotide sequence ID" value="NZ_JARPTC010000011.1"/>
</dbReference>
<dbReference type="Proteomes" id="UP001172911">
    <property type="component" value="Unassembled WGS sequence"/>
</dbReference>
<dbReference type="EMBL" id="JARPTC010000011">
    <property type="protein sequence ID" value="MDO7787232.1"/>
    <property type="molecule type" value="Genomic_DNA"/>
</dbReference>
<protein>
    <submittedName>
        <fullName evidence="1">Beta family protein</fullName>
    </submittedName>
</protein>
<dbReference type="AlphaFoldDB" id="A0AAW7ZC17"/>
<dbReference type="InterPro" id="IPR025683">
    <property type="entry name" value="Protein_beta"/>
</dbReference>
<comment type="caution">
    <text evidence="1">The sequence shown here is derived from an EMBL/GenBank/DDBJ whole genome shotgun (WGS) entry which is preliminary data.</text>
</comment>
<organism evidence="1 2">
    <name type="scientific">Desulforamulus aquiferis</name>
    <dbReference type="NCBI Taxonomy" id="1397668"/>
    <lineage>
        <taxon>Bacteria</taxon>
        <taxon>Bacillati</taxon>
        <taxon>Bacillota</taxon>
        <taxon>Clostridia</taxon>
        <taxon>Eubacteriales</taxon>
        <taxon>Peptococcaceae</taxon>
        <taxon>Desulforamulus</taxon>
    </lineage>
</organism>